<dbReference type="Gene3D" id="3.30.300.20">
    <property type="match status" value="1"/>
</dbReference>
<sequence length="142" mass="14302">MTKPVYVGAATSTGDGRAGGRVRTDDGLLEVSLAIPKEMGGPGGATNPEQLFAAGWAACFHSALKAVAARRKVGITDSAVVAEVQVHSTPEGGFTLGAALHVELSGVDQATADRLVEGAHAMCPYSNATRGNIAVTVDATVG</sequence>
<dbReference type="InterPro" id="IPR036102">
    <property type="entry name" value="OsmC/Ohrsf"/>
</dbReference>
<comment type="caution">
    <text evidence="2">The sequence shown here is derived from an EMBL/GenBank/DDBJ whole genome shotgun (WGS) entry which is preliminary data.</text>
</comment>
<accession>A0A853B8K7</accession>
<dbReference type="InterPro" id="IPR019953">
    <property type="entry name" value="OHR"/>
</dbReference>
<dbReference type="InterPro" id="IPR003718">
    <property type="entry name" value="OsmC/Ohr_fam"/>
</dbReference>
<gene>
    <name evidence="2" type="ORF">HNR02_004971</name>
</gene>
<dbReference type="EMBL" id="JACCFK010000001">
    <property type="protein sequence ID" value="NYI91648.1"/>
    <property type="molecule type" value="Genomic_DNA"/>
</dbReference>
<comment type="similarity">
    <text evidence="1">Belongs to the OsmC/Ohr family.</text>
</comment>
<evidence type="ECO:0000313" key="3">
    <source>
        <dbReference type="Proteomes" id="UP000549616"/>
    </source>
</evidence>
<protein>
    <submittedName>
        <fullName evidence="2">Ohr subfamily peroxiredoxin</fullName>
    </submittedName>
</protein>
<reference evidence="2 3" key="1">
    <citation type="submission" date="2020-07" db="EMBL/GenBank/DDBJ databases">
        <title>Sequencing the genomes of 1000 actinobacteria strains.</title>
        <authorList>
            <person name="Klenk H.-P."/>
        </authorList>
    </citation>
    <scope>NUCLEOTIDE SEQUENCE [LARGE SCALE GENOMIC DNA]</scope>
    <source>
        <strain evidence="2 3">DSM 104006</strain>
    </source>
</reference>
<organism evidence="2 3">
    <name type="scientific">Amycolatopsis endophytica</name>
    <dbReference type="NCBI Taxonomy" id="860233"/>
    <lineage>
        <taxon>Bacteria</taxon>
        <taxon>Bacillati</taxon>
        <taxon>Actinomycetota</taxon>
        <taxon>Actinomycetes</taxon>
        <taxon>Pseudonocardiales</taxon>
        <taxon>Pseudonocardiaceae</taxon>
        <taxon>Amycolatopsis</taxon>
    </lineage>
</organism>
<dbReference type="NCBIfam" id="TIGR03561">
    <property type="entry name" value="organ_hyd_perox"/>
    <property type="match status" value="1"/>
</dbReference>
<keyword evidence="3" id="KW-1185">Reference proteome</keyword>
<dbReference type="Gene3D" id="2.20.25.10">
    <property type="match status" value="1"/>
</dbReference>
<proteinExistence type="inferred from homology"/>
<dbReference type="Proteomes" id="UP000549616">
    <property type="component" value="Unassembled WGS sequence"/>
</dbReference>
<evidence type="ECO:0000256" key="1">
    <source>
        <dbReference type="ARBA" id="ARBA00007378"/>
    </source>
</evidence>
<dbReference type="RefSeq" id="WP_179775514.1">
    <property type="nucleotide sequence ID" value="NZ_JACCFK010000001.1"/>
</dbReference>
<dbReference type="PANTHER" id="PTHR33797">
    <property type="entry name" value="ORGANIC HYDROPEROXIDE RESISTANCE PROTEIN-LIKE"/>
    <property type="match status" value="1"/>
</dbReference>
<evidence type="ECO:0000313" key="2">
    <source>
        <dbReference type="EMBL" id="NYI91648.1"/>
    </source>
</evidence>
<dbReference type="SUPFAM" id="SSF82784">
    <property type="entry name" value="OsmC-like"/>
    <property type="match status" value="1"/>
</dbReference>
<dbReference type="AlphaFoldDB" id="A0A853B8K7"/>
<dbReference type="InterPro" id="IPR015946">
    <property type="entry name" value="KH_dom-like_a/b"/>
</dbReference>
<dbReference type="Pfam" id="PF02566">
    <property type="entry name" value="OsmC"/>
    <property type="match status" value="1"/>
</dbReference>
<name>A0A853B8K7_9PSEU</name>
<dbReference type="PANTHER" id="PTHR33797:SF2">
    <property type="entry name" value="ORGANIC HYDROPEROXIDE RESISTANCE PROTEIN-LIKE"/>
    <property type="match status" value="1"/>
</dbReference>
<dbReference type="GO" id="GO:0006979">
    <property type="term" value="P:response to oxidative stress"/>
    <property type="evidence" value="ECO:0007669"/>
    <property type="project" value="InterPro"/>
</dbReference>